<protein>
    <submittedName>
        <fullName evidence="2">Alkyl hydroperoxide reductase AhpD</fullName>
    </submittedName>
</protein>
<accession>A0A6S6T9N6</accession>
<dbReference type="Pfam" id="PF02627">
    <property type="entry name" value="CMD"/>
    <property type="match status" value="1"/>
</dbReference>
<sequence length="201" mass="22571">MIDHNFEKRLTSTKVFYGYLSDLIGNFKAVKSAKNRLDEQFQNKILLSVTQVNGCRYCSYLHTKHALESGMSEEEITSLLAGEVGDISNEESVALIFAQHYAETQANPDVESVQRLFDTYGEEKANDIIGIIQGIMFGNIHGISVDLLQSRVKGKSDPDSSFWTEFSTAFGVLLFVPYLGLKKLFGLLNPRAIHRKEIKDV</sequence>
<dbReference type="SUPFAM" id="SSF69118">
    <property type="entry name" value="AhpD-like"/>
    <property type="match status" value="1"/>
</dbReference>
<feature type="domain" description="Carboxymuconolactone decarboxylase-like" evidence="1">
    <location>
        <begin position="30"/>
        <end position="82"/>
    </location>
</feature>
<dbReference type="NCBIfam" id="TIGR00778">
    <property type="entry name" value="ahpD_dom"/>
    <property type="match status" value="1"/>
</dbReference>
<name>A0A6S6T9N6_9BACT</name>
<evidence type="ECO:0000313" key="2">
    <source>
        <dbReference type="EMBL" id="CAA6813076.1"/>
    </source>
</evidence>
<dbReference type="GO" id="GO:0051920">
    <property type="term" value="F:peroxiredoxin activity"/>
    <property type="evidence" value="ECO:0007669"/>
    <property type="project" value="InterPro"/>
</dbReference>
<gene>
    <name evidence="2" type="ORF">HELGO_WM42371</name>
</gene>
<reference evidence="2" key="1">
    <citation type="submission" date="2020-01" db="EMBL/GenBank/DDBJ databases">
        <authorList>
            <person name="Meier V. D."/>
            <person name="Meier V D."/>
        </authorList>
    </citation>
    <scope>NUCLEOTIDE SEQUENCE</scope>
    <source>
        <strain evidence="2">HLG_WM_MAG_03</strain>
    </source>
</reference>
<dbReference type="InterPro" id="IPR004675">
    <property type="entry name" value="AhpD_core"/>
</dbReference>
<dbReference type="InterPro" id="IPR003779">
    <property type="entry name" value="CMD-like"/>
</dbReference>
<proteinExistence type="predicted"/>
<dbReference type="InterPro" id="IPR029032">
    <property type="entry name" value="AhpD-like"/>
</dbReference>
<evidence type="ECO:0000259" key="1">
    <source>
        <dbReference type="Pfam" id="PF02627"/>
    </source>
</evidence>
<organism evidence="2">
    <name type="scientific">uncultured Sulfurovum sp</name>
    <dbReference type="NCBI Taxonomy" id="269237"/>
    <lineage>
        <taxon>Bacteria</taxon>
        <taxon>Pseudomonadati</taxon>
        <taxon>Campylobacterota</taxon>
        <taxon>Epsilonproteobacteria</taxon>
        <taxon>Campylobacterales</taxon>
        <taxon>Sulfurovaceae</taxon>
        <taxon>Sulfurovum</taxon>
        <taxon>environmental samples</taxon>
    </lineage>
</organism>
<dbReference type="AlphaFoldDB" id="A0A6S6T9N6"/>
<dbReference type="EMBL" id="CACVAR010000224">
    <property type="protein sequence ID" value="CAA6813076.1"/>
    <property type="molecule type" value="Genomic_DNA"/>
</dbReference>
<dbReference type="Gene3D" id="1.20.1290.10">
    <property type="entry name" value="AhpD-like"/>
    <property type="match status" value="1"/>
</dbReference>